<protein>
    <submittedName>
        <fullName evidence="1">Uncharacterized protein</fullName>
    </submittedName>
</protein>
<accession>A0A0V1F897</accession>
<reference evidence="1 2" key="1">
    <citation type="submission" date="2015-01" db="EMBL/GenBank/DDBJ databases">
        <title>Evolution of Trichinella species and genotypes.</title>
        <authorList>
            <person name="Korhonen P.K."/>
            <person name="Edoardo P."/>
            <person name="Giuseppe L.R."/>
            <person name="Gasser R.B."/>
        </authorList>
    </citation>
    <scope>NUCLEOTIDE SEQUENCE [LARGE SCALE GENOMIC DNA]</scope>
    <source>
        <strain evidence="1">ISS470</strain>
    </source>
</reference>
<keyword evidence="2" id="KW-1185">Reference proteome</keyword>
<comment type="caution">
    <text evidence="1">The sequence shown here is derived from an EMBL/GenBank/DDBJ whole genome shotgun (WGS) entry which is preliminary data.</text>
</comment>
<dbReference type="AlphaFoldDB" id="A0A0V1F897"/>
<name>A0A0V1F897_TRIPS</name>
<evidence type="ECO:0000313" key="2">
    <source>
        <dbReference type="Proteomes" id="UP000054995"/>
    </source>
</evidence>
<organism evidence="1 2">
    <name type="scientific">Trichinella pseudospiralis</name>
    <name type="common">Parasitic roundworm</name>
    <dbReference type="NCBI Taxonomy" id="6337"/>
    <lineage>
        <taxon>Eukaryota</taxon>
        <taxon>Metazoa</taxon>
        <taxon>Ecdysozoa</taxon>
        <taxon>Nematoda</taxon>
        <taxon>Enoplea</taxon>
        <taxon>Dorylaimia</taxon>
        <taxon>Trichinellida</taxon>
        <taxon>Trichinellidae</taxon>
        <taxon>Trichinella</taxon>
    </lineage>
</organism>
<evidence type="ECO:0000313" key="1">
    <source>
        <dbReference type="EMBL" id="KRY82381.1"/>
    </source>
</evidence>
<dbReference type="EMBL" id="JYDT01000177">
    <property type="protein sequence ID" value="KRY82381.1"/>
    <property type="molecule type" value="Genomic_DNA"/>
</dbReference>
<proteinExistence type="predicted"/>
<gene>
    <name evidence="1" type="ORF">T4D_12997</name>
</gene>
<dbReference type="Proteomes" id="UP000054995">
    <property type="component" value="Unassembled WGS sequence"/>
</dbReference>
<sequence>MTHRQQASKQARPVACGSPYVACNLFAQVSATTVNGICFRNFPPMPNTSAVSLPSANPNGTAVQQ</sequence>